<dbReference type="RefSeq" id="WP_146847215.1">
    <property type="nucleotide sequence ID" value="NZ_BJWH01000019.1"/>
</dbReference>
<dbReference type="EMBL" id="BJWH01000019">
    <property type="protein sequence ID" value="GEL99568.1"/>
    <property type="molecule type" value="Genomic_DNA"/>
</dbReference>
<gene>
    <name evidence="1" type="ORF">CTE05_31150</name>
</gene>
<dbReference type="Proteomes" id="UP000321049">
    <property type="component" value="Unassembled WGS sequence"/>
</dbReference>
<reference evidence="1 2" key="1">
    <citation type="submission" date="2019-07" db="EMBL/GenBank/DDBJ databases">
        <title>Whole genome shotgun sequence of Cellulomonas terrae NBRC 100819.</title>
        <authorList>
            <person name="Hosoyama A."/>
            <person name="Uohara A."/>
            <person name="Ohji S."/>
            <person name="Ichikawa N."/>
        </authorList>
    </citation>
    <scope>NUCLEOTIDE SEQUENCE [LARGE SCALE GENOMIC DNA]</scope>
    <source>
        <strain evidence="1 2">NBRC 100819</strain>
    </source>
</reference>
<dbReference type="PANTHER" id="PTHR40114">
    <property type="entry name" value="SLR0698 PROTEIN"/>
    <property type="match status" value="1"/>
</dbReference>
<protein>
    <recommendedName>
        <fullName evidence="3">CYTH domain-containing protein</fullName>
    </recommendedName>
</protein>
<dbReference type="AlphaFoldDB" id="A0A511JNK0"/>
<name>A0A511JNK0_9CELL</name>
<dbReference type="SUPFAM" id="SSF55154">
    <property type="entry name" value="CYTH-like phosphatases"/>
    <property type="match status" value="1"/>
</dbReference>
<dbReference type="PANTHER" id="PTHR40114:SF1">
    <property type="entry name" value="SLR0698 PROTEIN"/>
    <property type="match status" value="1"/>
</dbReference>
<sequence>MSDTGYGDFEFERRFWARDVPADLLDASPALIVQSYVLADAGFAIRVRVQATVAGLVLDRGLDELAILDRYADQMDFCAITVKGPMNEGTRYEAERELDVSVGIELVRRGGARVAKTRHSVWLGDDGWVVDTFAGGNAPLMIAEVERGGPVTDLTIPAFCVTEVTSDPRFSNDSLAGSPYGTWSAAYEAELAARGPRFLESLGHNHRAGETSD</sequence>
<comment type="caution">
    <text evidence="1">The sequence shown here is derived from an EMBL/GenBank/DDBJ whole genome shotgun (WGS) entry which is preliminary data.</text>
</comment>
<organism evidence="1 2">
    <name type="scientific">Cellulomonas terrae</name>
    <dbReference type="NCBI Taxonomy" id="311234"/>
    <lineage>
        <taxon>Bacteria</taxon>
        <taxon>Bacillati</taxon>
        <taxon>Actinomycetota</taxon>
        <taxon>Actinomycetes</taxon>
        <taxon>Micrococcales</taxon>
        <taxon>Cellulomonadaceae</taxon>
        <taxon>Cellulomonas</taxon>
    </lineage>
</organism>
<dbReference type="InterPro" id="IPR033469">
    <property type="entry name" value="CYTH-like_dom_sf"/>
</dbReference>
<evidence type="ECO:0000313" key="1">
    <source>
        <dbReference type="EMBL" id="GEL99568.1"/>
    </source>
</evidence>
<proteinExistence type="predicted"/>
<keyword evidence="2" id="KW-1185">Reference proteome</keyword>
<dbReference type="InterPro" id="IPR012042">
    <property type="entry name" value="NeuTTM/CthTTM-like"/>
</dbReference>
<dbReference type="Gene3D" id="2.40.320.10">
    <property type="entry name" value="Hypothetical Protein Pfu-838710-001"/>
    <property type="match status" value="1"/>
</dbReference>
<accession>A0A511JNK0</accession>
<evidence type="ECO:0008006" key="3">
    <source>
        <dbReference type="Google" id="ProtNLM"/>
    </source>
</evidence>
<evidence type="ECO:0000313" key="2">
    <source>
        <dbReference type="Proteomes" id="UP000321049"/>
    </source>
</evidence>
<dbReference type="OrthoDB" id="9805588at2"/>